<feature type="region of interest" description="Disordered" evidence="6">
    <location>
        <begin position="376"/>
        <end position="511"/>
    </location>
</feature>
<dbReference type="InterPro" id="IPR024079">
    <property type="entry name" value="MetalloPept_cat_dom_sf"/>
</dbReference>
<dbReference type="InterPro" id="IPR006026">
    <property type="entry name" value="Peptidase_Metallo"/>
</dbReference>
<keyword evidence="3" id="KW-0378">Hydrolase</keyword>
<keyword evidence="2" id="KW-0479">Metal-binding</keyword>
<evidence type="ECO:0000313" key="9">
    <source>
        <dbReference type="Proteomes" id="UP001416858"/>
    </source>
</evidence>
<dbReference type="PROSITE" id="PS50222">
    <property type="entry name" value="EF_HAND_2"/>
    <property type="match status" value="1"/>
</dbReference>
<evidence type="ECO:0000256" key="1">
    <source>
        <dbReference type="ARBA" id="ARBA00022670"/>
    </source>
</evidence>
<comment type="caution">
    <text evidence="8">The sequence shown here is derived from an EMBL/GenBank/DDBJ whole genome shotgun (WGS) entry which is preliminary data.</text>
</comment>
<dbReference type="PANTHER" id="PTHR10201:SF323">
    <property type="entry name" value="MATRIX METALLOPROTEINASE-21"/>
    <property type="match status" value="1"/>
</dbReference>
<evidence type="ECO:0000256" key="3">
    <source>
        <dbReference type="ARBA" id="ARBA00022801"/>
    </source>
</evidence>
<evidence type="ECO:0000256" key="2">
    <source>
        <dbReference type="ARBA" id="ARBA00022723"/>
    </source>
</evidence>
<dbReference type="Proteomes" id="UP001416858">
    <property type="component" value="Unassembled WGS sequence"/>
</dbReference>
<dbReference type="PANTHER" id="PTHR10201">
    <property type="entry name" value="MATRIX METALLOPROTEINASE"/>
    <property type="match status" value="1"/>
</dbReference>
<dbReference type="Pfam" id="PF00413">
    <property type="entry name" value="Peptidase_M10"/>
    <property type="match status" value="1"/>
</dbReference>
<dbReference type="Pfam" id="PF13499">
    <property type="entry name" value="EF-hand_7"/>
    <property type="match status" value="1"/>
</dbReference>
<evidence type="ECO:0000256" key="4">
    <source>
        <dbReference type="ARBA" id="ARBA00022833"/>
    </source>
</evidence>
<dbReference type="PRINTS" id="PR00138">
    <property type="entry name" value="MATRIXIN"/>
</dbReference>
<evidence type="ECO:0000256" key="5">
    <source>
        <dbReference type="ARBA" id="ARBA00023049"/>
    </source>
</evidence>
<name>A0ABP9VV15_9BACT</name>
<feature type="compositionally biased region" description="Acidic residues" evidence="6">
    <location>
        <begin position="405"/>
        <end position="443"/>
    </location>
</feature>
<keyword evidence="5" id="KW-0482">Metalloprotease</keyword>
<dbReference type="SUPFAM" id="SSF55486">
    <property type="entry name" value="Metalloproteases ('zincins'), catalytic domain"/>
    <property type="match status" value="1"/>
</dbReference>
<keyword evidence="1" id="KW-0645">Protease</keyword>
<gene>
    <name evidence="8" type="ORF">Rcae01_04458</name>
</gene>
<accession>A0ABP9VV15</accession>
<dbReference type="PROSITE" id="PS00018">
    <property type="entry name" value="EF_HAND_1"/>
    <property type="match status" value="2"/>
</dbReference>
<dbReference type="InterPro" id="IPR021190">
    <property type="entry name" value="Pept_M10A"/>
</dbReference>
<dbReference type="Pfam" id="PF00404">
    <property type="entry name" value="Dockerin_1"/>
    <property type="match status" value="1"/>
</dbReference>
<dbReference type="RefSeq" id="WP_345685735.1">
    <property type="nucleotide sequence ID" value="NZ_BAABRO010000012.1"/>
</dbReference>
<dbReference type="InterPro" id="IPR011992">
    <property type="entry name" value="EF-hand-dom_pair"/>
</dbReference>
<dbReference type="SUPFAM" id="SSF63446">
    <property type="entry name" value="Type I dockerin domain"/>
    <property type="match status" value="1"/>
</dbReference>
<organism evidence="8 9">
    <name type="scientific">Novipirellula caenicola</name>
    <dbReference type="NCBI Taxonomy" id="1536901"/>
    <lineage>
        <taxon>Bacteria</taxon>
        <taxon>Pseudomonadati</taxon>
        <taxon>Planctomycetota</taxon>
        <taxon>Planctomycetia</taxon>
        <taxon>Pirellulales</taxon>
        <taxon>Pirellulaceae</taxon>
        <taxon>Novipirellula</taxon>
    </lineage>
</organism>
<dbReference type="SUPFAM" id="SSF47473">
    <property type="entry name" value="EF-hand"/>
    <property type="match status" value="1"/>
</dbReference>
<keyword evidence="4" id="KW-0862">Zinc</keyword>
<protein>
    <recommendedName>
        <fullName evidence="7">EF-hand domain-containing protein</fullName>
    </recommendedName>
</protein>
<dbReference type="InterPro" id="IPR002105">
    <property type="entry name" value="Dockerin_1_rpt"/>
</dbReference>
<dbReference type="InterPro" id="IPR002048">
    <property type="entry name" value="EF_hand_dom"/>
</dbReference>
<dbReference type="EMBL" id="BAABRO010000012">
    <property type="protein sequence ID" value="GAA5508989.1"/>
    <property type="molecule type" value="Genomic_DNA"/>
</dbReference>
<keyword evidence="9" id="KW-1185">Reference proteome</keyword>
<dbReference type="Gene3D" id="1.10.238.10">
    <property type="entry name" value="EF-hand"/>
    <property type="match status" value="2"/>
</dbReference>
<proteinExistence type="predicted"/>
<evidence type="ECO:0000259" key="7">
    <source>
        <dbReference type="PROSITE" id="PS50222"/>
    </source>
</evidence>
<feature type="compositionally biased region" description="Acidic residues" evidence="6">
    <location>
        <begin position="224"/>
        <end position="271"/>
    </location>
</feature>
<feature type="domain" description="EF-hand" evidence="7">
    <location>
        <begin position="588"/>
        <end position="623"/>
    </location>
</feature>
<feature type="region of interest" description="Disordered" evidence="6">
    <location>
        <begin position="202"/>
        <end position="279"/>
    </location>
</feature>
<dbReference type="Gene3D" id="3.40.390.10">
    <property type="entry name" value="Collagenase (Catalytic Domain)"/>
    <property type="match status" value="1"/>
</dbReference>
<dbReference type="SMART" id="SM00235">
    <property type="entry name" value="ZnMc"/>
    <property type="match status" value="1"/>
</dbReference>
<feature type="compositionally biased region" description="Acidic residues" evidence="6">
    <location>
        <begin position="449"/>
        <end position="490"/>
    </location>
</feature>
<dbReference type="InterPro" id="IPR036439">
    <property type="entry name" value="Dockerin_dom_sf"/>
</dbReference>
<evidence type="ECO:0000313" key="8">
    <source>
        <dbReference type="EMBL" id="GAA5508989.1"/>
    </source>
</evidence>
<feature type="region of interest" description="Disordered" evidence="6">
    <location>
        <begin position="620"/>
        <end position="648"/>
    </location>
</feature>
<dbReference type="Gene3D" id="1.10.1330.10">
    <property type="entry name" value="Dockerin domain"/>
    <property type="match status" value="1"/>
</dbReference>
<feature type="compositionally biased region" description="Acidic residues" evidence="6">
    <location>
        <begin position="204"/>
        <end position="215"/>
    </location>
</feature>
<feature type="compositionally biased region" description="Low complexity" evidence="6">
    <location>
        <begin position="624"/>
        <end position="634"/>
    </location>
</feature>
<sequence>MKRLFRKRTSKSIRRNQRRRLVAEPLEPRRVLAASFGWDGPGLGGAELTYTISDSPSSLSQVEVETAIEMALDAWSDVVDVTFTQVEQTGLADSIDISFTNIDGSGGTLAQAYFPDDVNPARIAGDIEFDAAEVWEIGNSLGNQAFDLVRIAAHEIGHSLGLDHLTDIGSVLQAYVSPNQEFTALDDSDIAEALMLYAPATVNDTDDGSVDDSPVDETGGNDTSADETGGDDTGGDDTGEDDTGEDETDNVDPSNNDDTDTPDFDLPDDDNPFSRRRWRRGGNWYRRGGRLEADVPENHNLYSPTDANDDGSTTALDALVIINQLSRSNELTSGFSDVNGDGNVTALDALMVINALAQSETEGISELVVAAEASDSLEQVVENDDESVTTEDDSELTNSTPTVGSDDDTDVVTDDELDSESDEGLEESDQETEQSEGETEETDERTVDDTESVDDETDASDETDETVDDDTPVDDGGLTDEDSGDDEDPGLCDHDPITSFGHHNNFDPQRPFRVGFDQLLARYDADEDGSLSEDEMPEVVWNRLLEINVDADGDGLITPDEFDLFTEIQQEERFASKDSNEDGALSEDEVRRFWQKIVTADTNSDGGVSLEEFVDWLEDRETTDSTTSTIPTASPQRAHRSGNDRSTFYDRVFAQLGRRGGRGR</sequence>
<dbReference type="InterPro" id="IPR001818">
    <property type="entry name" value="Pept_M10_metallopeptidase"/>
</dbReference>
<feature type="compositionally biased region" description="Acidic residues" evidence="6">
    <location>
        <begin position="381"/>
        <end position="395"/>
    </location>
</feature>
<reference evidence="8 9" key="1">
    <citation type="submission" date="2024-02" db="EMBL/GenBank/DDBJ databases">
        <title>Rhodopirellula caenicola NBRC 110016.</title>
        <authorList>
            <person name="Ichikawa N."/>
            <person name="Katano-Makiyama Y."/>
            <person name="Hidaka K."/>
        </authorList>
    </citation>
    <scope>NUCLEOTIDE SEQUENCE [LARGE SCALE GENOMIC DNA]</scope>
    <source>
        <strain evidence="8 9">NBRC 110016</strain>
    </source>
</reference>
<evidence type="ECO:0000256" key="6">
    <source>
        <dbReference type="SAM" id="MobiDB-lite"/>
    </source>
</evidence>
<dbReference type="InterPro" id="IPR018247">
    <property type="entry name" value="EF_Hand_1_Ca_BS"/>
</dbReference>